<dbReference type="PANTHER" id="PTHR48039:SF5">
    <property type="entry name" value="RNA-BINDING PROTEIN 28"/>
    <property type="match status" value="1"/>
</dbReference>
<dbReference type="OrthoDB" id="439639at2759"/>
<feature type="compositionally biased region" description="Basic and acidic residues" evidence="10">
    <location>
        <begin position="129"/>
        <end position="152"/>
    </location>
</feature>
<organism evidence="12 13">
    <name type="scientific">Umbelopsis vinacea</name>
    <dbReference type="NCBI Taxonomy" id="44442"/>
    <lineage>
        <taxon>Eukaryota</taxon>
        <taxon>Fungi</taxon>
        <taxon>Fungi incertae sedis</taxon>
        <taxon>Mucoromycota</taxon>
        <taxon>Mucoromycotina</taxon>
        <taxon>Umbelopsidomycetes</taxon>
        <taxon>Umbelopsidales</taxon>
        <taxon>Umbelopsidaceae</taxon>
        <taxon>Umbelopsis</taxon>
    </lineage>
</organism>
<dbReference type="FunFam" id="3.30.70.330:FF:000738">
    <property type="entry name" value="RNA-binding motif protein 19"/>
    <property type="match status" value="1"/>
</dbReference>
<evidence type="ECO:0000256" key="8">
    <source>
        <dbReference type="PROSITE-ProRule" id="PRU00176"/>
    </source>
</evidence>
<feature type="compositionally biased region" description="Low complexity" evidence="10">
    <location>
        <begin position="965"/>
        <end position="982"/>
    </location>
</feature>
<evidence type="ECO:0000256" key="7">
    <source>
        <dbReference type="ARBA" id="ARBA00023242"/>
    </source>
</evidence>
<dbReference type="SMART" id="SM00360">
    <property type="entry name" value="RRM"/>
    <property type="match status" value="5"/>
</dbReference>
<evidence type="ECO:0000256" key="5">
    <source>
        <dbReference type="ARBA" id="ARBA00022884"/>
    </source>
</evidence>
<feature type="region of interest" description="Disordered" evidence="10">
    <location>
        <begin position="933"/>
        <end position="1045"/>
    </location>
</feature>
<dbReference type="GO" id="GO:0005737">
    <property type="term" value="C:cytoplasm"/>
    <property type="evidence" value="ECO:0007669"/>
    <property type="project" value="UniProtKB-ARBA"/>
</dbReference>
<keyword evidence="7" id="KW-0539">Nucleus</keyword>
<evidence type="ECO:0000256" key="6">
    <source>
        <dbReference type="ARBA" id="ARBA00023054"/>
    </source>
</evidence>
<dbReference type="InterPro" id="IPR035979">
    <property type="entry name" value="RBD_domain_sf"/>
</dbReference>
<feature type="domain" description="RRM" evidence="11">
    <location>
        <begin position="547"/>
        <end position="619"/>
    </location>
</feature>
<dbReference type="EMBL" id="JAEPRA010000002">
    <property type="protein sequence ID" value="KAG2187870.1"/>
    <property type="molecule type" value="Genomic_DNA"/>
</dbReference>
<dbReference type="InterPro" id="IPR051945">
    <property type="entry name" value="RRM_MRD1_RNA_proc_ribogen"/>
</dbReference>
<evidence type="ECO:0000313" key="13">
    <source>
        <dbReference type="Proteomes" id="UP000612746"/>
    </source>
</evidence>
<dbReference type="FunFam" id="3.30.70.330:FF:000442">
    <property type="entry name" value="Multiple RNA-binding domain-containing protein 1"/>
    <property type="match status" value="1"/>
</dbReference>
<dbReference type="GO" id="GO:0005730">
    <property type="term" value="C:nucleolus"/>
    <property type="evidence" value="ECO:0007669"/>
    <property type="project" value="TreeGrafter"/>
</dbReference>
<feature type="domain" description="RRM" evidence="11">
    <location>
        <begin position="361"/>
        <end position="439"/>
    </location>
</feature>
<dbReference type="PROSITE" id="PS50102">
    <property type="entry name" value="RRM"/>
    <property type="match status" value="5"/>
</dbReference>
<proteinExistence type="inferred from homology"/>
<feature type="region of interest" description="Disordered" evidence="10">
    <location>
        <begin position="232"/>
        <end position="347"/>
    </location>
</feature>
<dbReference type="InterPro" id="IPR018791">
    <property type="entry name" value="UV_resistance/autophagy_Atg14"/>
</dbReference>
<protein>
    <recommendedName>
        <fullName evidence="3">Autophagy-related protein 14</fullName>
    </recommendedName>
</protein>
<feature type="compositionally biased region" description="Polar residues" evidence="10">
    <location>
        <begin position="940"/>
        <end position="949"/>
    </location>
</feature>
<feature type="region of interest" description="Disordered" evidence="10">
    <location>
        <begin position="99"/>
        <end position="153"/>
    </location>
</feature>
<feature type="compositionally biased region" description="Basic and acidic residues" evidence="10">
    <location>
        <begin position="274"/>
        <end position="286"/>
    </location>
</feature>
<dbReference type="CDD" id="cd12565">
    <property type="entry name" value="RRM1_MRD1"/>
    <property type="match status" value="1"/>
</dbReference>
<dbReference type="Pfam" id="PF10186">
    <property type="entry name" value="ATG14"/>
    <property type="match status" value="1"/>
</dbReference>
<evidence type="ECO:0000256" key="10">
    <source>
        <dbReference type="SAM" id="MobiDB-lite"/>
    </source>
</evidence>
<dbReference type="Gene3D" id="3.30.70.330">
    <property type="match status" value="5"/>
</dbReference>
<evidence type="ECO:0000259" key="11">
    <source>
        <dbReference type="PROSITE" id="PS50102"/>
    </source>
</evidence>
<feature type="compositionally biased region" description="Polar residues" evidence="10">
    <location>
        <begin position="1644"/>
        <end position="1671"/>
    </location>
</feature>
<sequence>HQYHAIRITIIITVANETVQSRSRLIVKNLPKHLSEERLREHFASQGEVTDTKLMKTSDGTSRRFAFIGFRTEKDASRAKRYFNDTYIDTSKIIVEKSKPIGDKSLPRPWSSHSAGSSANVQKSAQPQKKQEPVKPAEKDTKKDAQKEDLEKKKQHFTKLYEDLENPKLKEYLGVMASRTKGRTWANDDMDADKEDTLPNGKSKKKAAPKVATVAVANRKTGGVGQTLTKTHVTFDDSDDELYDSMPTEDANDEKEDEIKDEDKSAINGMSDLDYMRSKMTLKDAGNEDEDIEEMEKDEEENGSDNEGGDYIDDDSDKEDMKVDDVEPASEETPSAGPSSAPVELPIQPESSPIELISDTGRLFVRNLPYTCTEEDLKRAFAKFGPLSEVHMPITKDTKKPKGFAYILYLLPEHAIKAYQALDQQFFQGRLLHILPAKEKPQAKEELDAGPNGSKLSTIKKQKETQRKAQAGSDFNWNSLFMSGDAVAASIADRLGVSKADVLNPEADNQAVRLALAETQIITETKEFFAKHGMVLDAFSKKERSDTVILVKNIPYGTSEDELRSLFGKHGDLGRVLLPPAKTIAIVEFLEPSEARSAFAALAYRRFKDTLIYLEKAPQGVFNAKYDPAAIAKAAAAEVPKEGKKVVSGSDLVGVDNETVDLDTVEGSTLFVKNLSFTTTAEGLQKAFSSIQGYRASRINVKDDPKHPGKKLSMGFGFVEYDTKQNADKAMKAMQGYNLDGHSLQIKFSHRKSNANETGKPGTGKSVVQGTKLIVRNVPFEATKKDLRELFGSFGQLKSLRIPKKFNGGHRGFAFLELMTKQEAKNVYDNMSSIHLYGRHLVLEWASEDEGVEALREKTGKKFSREEQGPGGRGGKRQRVDLDHEDNAFAASEMQIDDISGLHPTLGPQQRRIRHITGVLARNLTFQIRPNGKHVDAYGSANSKDSSTPKFAIGDDDKTGSQAHSLNSSSFNTPSSSRSSSSGQLKAPNLAIDDTDTFKEEKDRPSIVRDRSGTSSPSPLPKSHTASLSSPLSSRVEEPRLPNRAGTPVSVAAINNLHHLEPLKRVHSGSSIMSLGSTTVEDSSMLRSVYRNSRHASVSDVERGLLDSYFTLHMSANDPSFYTSEIVANSINPTFRTFDTLGFSDMCDNRKNEAVIRLWSRNSVPESASIARDSDTLRHQHDQLTARRELKQPKDADNFRLMLEWEITLDSLTYLCCNLTNLPNPFPQNSIIIELTDGYYSLPDVVNEVIGSEKDDRTAVEKLLAIKPKPSYTYNHILQLNTLYECILDTQRSSADVRNNIESVLQAEKDRFYMARERGEKETAVNLRKRLIENVKQEQNQVKSKIESMRRQIQEREEALGNARESLNTGREYLEEGERNLERNKDMHKKTVAGLTTRRKELIADMFSIYPIDQDYNDPQLYHIRGMPLPNSVYTGYDDEIVATALGYTCHLVNMLAYYLAIPLRYPITPMGSRASVRDPISILQGSRSFPLYAKGIDRYRFEYGVFLLNKNIEQVRFVQEWHGKALTPNTVFNPIQLVNAHGLIVMDLRHTLPNIHYLIQTVLTTSVSTTPSSISVLSISSYAKHRRSKSDASSSKPSPRTSLSALTPIKSHRVSAPVDLQSAPAEESFSKLNGSARAKTRRNISNLKVSRTKDTMTSNTVQPGSLTQEI</sequence>
<dbReference type="Pfam" id="PF00076">
    <property type="entry name" value="RRM_1"/>
    <property type="match status" value="5"/>
</dbReference>
<dbReference type="InterPro" id="IPR000504">
    <property type="entry name" value="RRM_dom"/>
</dbReference>
<dbReference type="Proteomes" id="UP000612746">
    <property type="component" value="Unassembled WGS sequence"/>
</dbReference>
<feature type="compositionally biased region" description="Acidic residues" evidence="10">
    <location>
        <begin position="287"/>
        <end position="318"/>
    </location>
</feature>
<gene>
    <name evidence="12" type="ORF">INT44_000620</name>
</gene>
<evidence type="ECO:0000313" key="12">
    <source>
        <dbReference type="EMBL" id="KAG2187870.1"/>
    </source>
</evidence>
<dbReference type="PANTHER" id="PTHR48039">
    <property type="entry name" value="RNA-BINDING MOTIF PROTEIN 14B"/>
    <property type="match status" value="1"/>
</dbReference>
<feature type="compositionally biased region" description="Low complexity" evidence="10">
    <location>
        <begin position="1592"/>
        <end position="1606"/>
    </location>
</feature>
<feature type="coiled-coil region" evidence="9">
    <location>
        <begin position="1321"/>
        <end position="1366"/>
    </location>
</feature>
<evidence type="ECO:0000256" key="1">
    <source>
        <dbReference type="ARBA" id="ARBA00004123"/>
    </source>
</evidence>
<reference evidence="12" key="1">
    <citation type="submission" date="2020-12" db="EMBL/GenBank/DDBJ databases">
        <title>Metabolic potential, ecology and presence of endohyphal bacteria is reflected in genomic diversity of Mucoromycotina.</title>
        <authorList>
            <person name="Muszewska A."/>
            <person name="Okrasinska A."/>
            <person name="Steczkiewicz K."/>
            <person name="Drgas O."/>
            <person name="Orlowska M."/>
            <person name="Perlinska-Lenart U."/>
            <person name="Aleksandrzak-Piekarczyk T."/>
            <person name="Szatraj K."/>
            <person name="Zielenkiewicz U."/>
            <person name="Pilsyk S."/>
            <person name="Malc E."/>
            <person name="Mieczkowski P."/>
            <person name="Kruszewska J.S."/>
            <person name="Biernat P."/>
            <person name="Pawlowska J."/>
        </authorList>
    </citation>
    <scope>NUCLEOTIDE SEQUENCE</scope>
    <source>
        <strain evidence="12">WA0000051536</strain>
    </source>
</reference>
<keyword evidence="6 9" id="KW-0175">Coiled coil</keyword>
<keyword evidence="13" id="KW-1185">Reference proteome</keyword>
<evidence type="ECO:0000256" key="3">
    <source>
        <dbReference type="ARBA" id="ARBA00013807"/>
    </source>
</evidence>
<name>A0A8H7Q983_9FUNG</name>
<keyword evidence="5 8" id="KW-0694">RNA-binding</keyword>
<dbReference type="SUPFAM" id="SSF54928">
    <property type="entry name" value="RNA-binding domain, RBD"/>
    <property type="match status" value="3"/>
</dbReference>
<keyword evidence="4" id="KW-0677">Repeat</keyword>
<evidence type="ECO:0000256" key="2">
    <source>
        <dbReference type="ARBA" id="ARBA00009574"/>
    </source>
</evidence>
<feature type="non-terminal residue" evidence="12">
    <location>
        <position position="1"/>
    </location>
</feature>
<dbReference type="InterPro" id="IPR012677">
    <property type="entry name" value="Nucleotide-bd_a/b_plait_sf"/>
</dbReference>
<feature type="region of interest" description="Disordered" evidence="10">
    <location>
        <begin position="186"/>
        <end position="211"/>
    </location>
</feature>
<feature type="domain" description="RRM" evidence="11">
    <location>
        <begin position="23"/>
        <end position="100"/>
    </location>
</feature>
<feature type="domain" description="RRM" evidence="11">
    <location>
        <begin position="668"/>
        <end position="751"/>
    </location>
</feature>
<dbReference type="GO" id="GO:0003729">
    <property type="term" value="F:mRNA binding"/>
    <property type="evidence" value="ECO:0007669"/>
    <property type="project" value="TreeGrafter"/>
</dbReference>
<evidence type="ECO:0000256" key="9">
    <source>
        <dbReference type="SAM" id="Coils"/>
    </source>
</evidence>
<feature type="region of interest" description="Disordered" evidence="10">
    <location>
        <begin position="860"/>
        <end position="881"/>
    </location>
</feature>
<feature type="domain" description="RRM" evidence="11">
    <location>
        <begin position="771"/>
        <end position="848"/>
    </location>
</feature>
<feature type="compositionally biased region" description="Polar residues" evidence="10">
    <location>
        <begin position="111"/>
        <end position="128"/>
    </location>
</feature>
<comment type="subcellular location">
    <subcellularLocation>
        <location evidence="1">Nucleus</location>
    </subcellularLocation>
</comment>
<feature type="compositionally biased region" description="Basic and acidic residues" evidence="10">
    <location>
        <begin position="996"/>
        <end position="1012"/>
    </location>
</feature>
<dbReference type="CDD" id="cd12320">
    <property type="entry name" value="RRM6_RBM19_RRM5_MRD1"/>
    <property type="match status" value="1"/>
</dbReference>
<comment type="caution">
    <text evidence="12">The sequence shown here is derived from an EMBL/GenBank/DDBJ whole genome shotgun (WGS) entry which is preliminary data.</text>
</comment>
<evidence type="ECO:0000256" key="4">
    <source>
        <dbReference type="ARBA" id="ARBA00022737"/>
    </source>
</evidence>
<accession>A0A8H7Q983</accession>
<dbReference type="GO" id="GO:0032991">
    <property type="term" value="C:protein-containing complex"/>
    <property type="evidence" value="ECO:0007669"/>
    <property type="project" value="UniProtKB-ARBA"/>
</dbReference>
<dbReference type="CDD" id="cd12317">
    <property type="entry name" value="RRM4_RBM19_RRM3_MRD1"/>
    <property type="match status" value="1"/>
</dbReference>
<feature type="region of interest" description="Disordered" evidence="10">
    <location>
        <begin position="442"/>
        <end position="465"/>
    </location>
</feature>
<comment type="similarity">
    <text evidence="2">Belongs to the ATG14 family.</text>
</comment>
<feature type="region of interest" description="Disordered" evidence="10">
    <location>
        <begin position="1588"/>
        <end position="1671"/>
    </location>
</feature>